<dbReference type="AlphaFoldDB" id="W8UUT0"/>
<protein>
    <submittedName>
        <fullName evidence="1">Uncharacterized protein</fullName>
    </submittedName>
</protein>
<dbReference type="KEGG" id="kps:KPNJ2_00892"/>
<reference evidence="1 2" key="1">
    <citation type="journal article" date="2014" name="Proc. Natl. Acad. Sci. U.S.A.">
        <title>Molecular dissection of the evolution of carbapenem-resistant multilocus sequence type 258 Klebsiella pneumoniae.</title>
        <authorList>
            <person name="Deleo F.R."/>
            <person name="Chen L."/>
            <person name="Porcella S.F."/>
            <person name="Martens C.A."/>
            <person name="Kobayashi S.D."/>
            <person name="Porter A.R."/>
            <person name="Chavda K.D."/>
            <person name="Jacobs M.R."/>
            <person name="Mathema B."/>
            <person name="Olsen R.J."/>
            <person name="Bonomo R.A."/>
            <person name="Musser J.M."/>
            <person name="Kreiswirth B.N."/>
        </authorList>
    </citation>
    <scope>NUCLEOTIDE SEQUENCE [LARGE SCALE GENOMIC DNA]</scope>
    <source>
        <strain evidence="1">30684/NJST258_2</strain>
    </source>
</reference>
<evidence type="ECO:0000313" key="2">
    <source>
        <dbReference type="Proteomes" id="UP000019586"/>
    </source>
</evidence>
<evidence type="ECO:0000313" key="1">
    <source>
        <dbReference type="EMBL" id="AHM77672.1"/>
    </source>
</evidence>
<organism evidence="1 2">
    <name type="scientific">Klebsiella pneumoniae 30684/NJST258_2</name>
    <dbReference type="NCBI Taxonomy" id="1420013"/>
    <lineage>
        <taxon>Bacteria</taxon>
        <taxon>Pseudomonadati</taxon>
        <taxon>Pseudomonadota</taxon>
        <taxon>Gammaproteobacteria</taxon>
        <taxon>Enterobacterales</taxon>
        <taxon>Enterobacteriaceae</taxon>
        <taxon>Klebsiella/Raoultella group</taxon>
        <taxon>Klebsiella</taxon>
        <taxon>Klebsiella pneumoniae complex</taxon>
    </lineage>
</organism>
<gene>
    <name evidence="1" type="ORF">KPNJ2_00892</name>
</gene>
<proteinExistence type="predicted"/>
<dbReference type="Proteomes" id="UP000019586">
    <property type="component" value="Chromosome"/>
</dbReference>
<accession>W8UUT0</accession>
<dbReference type="HOGENOM" id="CLU_3062511_0_0_6"/>
<sequence length="53" mass="5839">MPGGAALTGPAYVGRIRRSRHPAACDTHLNPYALPAIIHANKRFIYQTLPRRA</sequence>
<name>W8UUT0_KLEPN</name>
<dbReference type="EMBL" id="CP006918">
    <property type="protein sequence ID" value="AHM77672.1"/>
    <property type="molecule type" value="Genomic_DNA"/>
</dbReference>